<name>E4Z696_OIKDI</name>
<dbReference type="EMBL" id="FN657971">
    <property type="protein sequence ID" value="CBY43224.1"/>
    <property type="molecule type" value="Genomic_DNA"/>
</dbReference>
<dbReference type="Proteomes" id="UP000011014">
    <property type="component" value="Unassembled WGS sequence"/>
</dbReference>
<feature type="compositionally biased region" description="Low complexity" evidence="1">
    <location>
        <begin position="1"/>
        <end position="16"/>
    </location>
</feature>
<organism evidence="2">
    <name type="scientific">Oikopleura dioica</name>
    <name type="common">Tunicate</name>
    <dbReference type="NCBI Taxonomy" id="34765"/>
    <lineage>
        <taxon>Eukaryota</taxon>
        <taxon>Metazoa</taxon>
        <taxon>Chordata</taxon>
        <taxon>Tunicata</taxon>
        <taxon>Appendicularia</taxon>
        <taxon>Copelata</taxon>
        <taxon>Oikopleuridae</taxon>
        <taxon>Oikopleura</taxon>
    </lineage>
</organism>
<proteinExistence type="predicted"/>
<reference evidence="2" key="1">
    <citation type="journal article" date="2010" name="Science">
        <title>Plasticity of animal genome architecture unmasked by rapid evolution of a pelagic tunicate.</title>
        <authorList>
            <person name="Denoeud F."/>
            <person name="Henriet S."/>
            <person name="Mungpakdee S."/>
            <person name="Aury J.M."/>
            <person name="Da Silva C."/>
            <person name="Brinkmann H."/>
            <person name="Mikhaleva J."/>
            <person name="Olsen L.C."/>
            <person name="Jubin C."/>
            <person name="Canestro C."/>
            <person name="Bouquet J.M."/>
            <person name="Danks G."/>
            <person name="Poulain J."/>
            <person name="Campsteijn C."/>
            <person name="Adamski M."/>
            <person name="Cross I."/>
            <person name="Yadetie F."/>
            <person name="Muffato M."/>
            <person name="Louis A."/>
            <person name="Butcher S."/>
            <person name="Tsagkogeorga G."/>
            <person name="Konrad A."/>
            <person name="Singh S."/>
            <person name="Jensen M.F."/>
            <person name="Cong E.H."/>
            <person name="Eikeseth-Otteraa H."/>
            <person name="Noel B."/>
            <person name="Anthouard V."/>
            <person name="Porcel B.M."/>
            <person name="Kachouri-Lafond R."/>
            <person name="Nishino A."/>
            <person name="Ugolini M."/>
            <person name="Chourrout P."/>
            <person name="Nishida H."/>
            <person name="Aasland R."/>
            <person name="Huzurbazar S."/>
            <person name="Westhof E."/>
            <person name="Delsuc F."/>
            <person name="Lehrach H."/>
            <person name="Reinhardt R."/>
            <person name="Weissenbach J."/>
            <person name="Roy S.W."/>
            <person name="Artiguenave F."/>
            <person name="Postlethwait J.H."/>
            <person name="Manak J.R."/>
            <person name="Thompson E.M."/>
            <person name="Jaillon O."/>
            <person name="Du Pasquier L."/>
            <person name="Boudinot P."/>
            <person name="Liberles D.A."/>
            <person name="Volff J.N."/>
            <person name="Philippe H."/>
            <person name="Lenhard B."/>
            <person name="Roest Crollius H."/>
            <person name="Wincker P."/>
            <person name="Chourrout D."/>
        </authorList>
    </citation>
    <scope>NUCLEOTIDE SEQUENCE [LARGE SCALE GENOMIC DNA]</scope>
</reference>
<evidence type="ECO:0000256" key="1">
    <source>
        <dbReference type="SAM" id="MobiDB-lite"/>
    </source>
</evidence>
<dbReference type="AlphaFoldDB" id="E4Z696"/>
<feature type="region of interest" description="Disordered" evidence="1">
    <location>
        <begin position="1"/>
        <end position="25"/>
    </location>
</feature>
<gene>
    <name evidence="2" type="ORF">GSOID_T00027803001</name>
</gene>
<protein>
    <submittedName>
        <fullName evidence="2">Uncharacterized protein</fullName>
    </submittedName>
</protein>
<accession>E4Z696</accession>
<sequence>MSSSGEGSGSTLSPLSNTYSDHTKEKAEKARLTIENFYQNFLFQQNEREERLESKETEICKFDDPRAI</sequence>
<evidence type="ECO:0000313" key="2">
    <source>
        <dbReference type="EMBL" id="CBY43224.1"/>
    </source>
</evidence>